<comment type="similarity">
    <text evidence="1">Belongs to the bacterial/plant glucose-1-phosphate adenylyltransferase family.</text>
</comment>
<feature type="domain" description="Nucleotidyl transferase" evidence="3">
    <location>
        <begin position="18"/>
        <end position="147"/>
    </location>
</feature>
<dbReference type="CDD" id="cd04651">
    <property type="entry name" value="LbH_G1P_AT_C"/>
    <property type="match status" value="1"/>
</dbReference>
<keyword evidence="5" id="KW-0548">Nucleotidyltransferase</keyword>
<organism evidence="5 6">
    <name type="scientific">Bacillus swezeyi</name>
    <dbReference type="NCBI Taxonomy" id="1925020"/>
    <lineage>
        <taxon>Bacteria</taxon>
        <taxon>Bacillati</taxon>
        <taxon>Bacillota</taxon>
        <taxon>Bacilli</taxon>
        <taxon>Bacillales</taxon>
        <taxon>Bacillaceae</taxon>
        <taxon>Bacillus</taxon>
    </lineage>
</organism>
<dbReference type="OrthoDB" id="9801810at2"/>
<accession>A0A1R1QA84</accession>
<name>A0A1R1QA84_9BACI</name>
<dbReference type="EMBL" id="MTJL01000045">
    <property type="protein sequence ID" value="OMH99559.1"/>
    <property type="molecule type" value="Genomic_DNA"/>
</dbReference>
<dbReference type="SUPFAM" id="SSF51161">
    <property type="entry name" value="Trimeric LpxA-like enzymes"/>
    <property type="match status" value="1"/>
</dbReference>
<keyword evidence="6" id="KW-1185">Reference proteome</keyword>
<dbReference type="Proteomes" id="UP000187367">
    <property type="component" value="Unassembled WGS sequence"/>
</dbReference>
<dbReference type="InterPro" id="IPR011831">
    <property type="entry name" value="ADP-Glc_PPase"/>
</dbReference>
<dbReference type="Pfam" id="PF24894">
    <property type="entry name" value="Hexapep_GlmU"/>
    <property type="match status" value="1"/>
</dbReference>
<dbReference type="GO" id="GO:0005978">
    <property type="term" value="P:glycogen biosynthetic process"/>
    <property type="evidence" value="ECO:0007669"/>
    <property type="project" value="UniProtKB-KW"/>
</dbReference>
<accession>A0A1R1RWJ1</accession>
<dbReference type="RefSeq" id="WP_076761330.1">
    <property type="nucleotide sequence ID" value="NZ_JARMDZ010000016.1"/>
</dbReference>
<dbReference type="InterPro" id="IPR029044">
    <property type="entry name" value="Nucleotide-diphossugar_trans"/>
</dbReference>
<evidence type="ECO:0000313" key="6">
    <source>
        <dbReference type="Proteomes" id="UP000187367"/>
    </source>
</evidence>
<dbReference type="Gene3D" id="3.90.550.10">
    <property type="entry name" value="Spore Coat Polysaccharide Biosynthesis Protein SpsA, Chain A"/>
    <property type="match status" value="1"/>
</dbReference>
<sequence>MNNQMLGIIDAAVNQQSLQDLTAGRSIGAVPFAGRYRLIDFALSSMVNSGIRSVAVFSRPPYRSLMDHLGSGQEWDLNRKRDGLFFLPASLSHDENAGLGSFHQFAEHLDYFKRSTQQYAVITNSYTVCQIPFQSVLKKHLESGCDLTEICQEGKPLGMYVTAKKLLKEMIEGHQETGLRSFEEAVEKERNSLSICRYEHSGYTAVIDTPETYLLHSLKLIHPVFWQQIFHLEHPVYTKVKHEPPVKYSQNSSVKQSIIANGCVIDGEVENSVLFRGVYVGKGTKIKNSIVMQKTQIGENCRLEHVICDKDVKIGHDIEMSGTINLPFMLKKGAVQGALMNS</sequence>
<dbReference type="Gene3D" id="2.160.10.10">
    <property type="entry name" value="Hexapeptide repeat proteins"/>
    <property type="match status" value="1"/>
</dbReference>
<evidence type="ECO:0000313" key="5">
    <source>
        <dbReference type="EMBL" id="OMH99559.1"/>
    </source>
</evidence>
<proteinExistence type="inferred from homology"/>
<dbReference type="CDD" id="cd02508">
    <property type="entry name" value="ADP_Glucose_PP"/>
    <property type="match status" value="1"/>
</dbReference>
<dbReference type="SUPFAM" id="SSF53448">
    <property type="entry name" value="Nucleotide-diphospho-sugar transferases"/>
    <property type="match status" value="1"/>
</dbReference>
<evidence type="ECO:0000259" key="3">
    <source>
        <dbReference type="Pfam" id="PF00483"/>
    </source>
</evidence>
<dbReference type="Pfam" id="PF00483">
    <property type="entry name" value="NTP_transferase"/>
    <property type="match status" value="1"/>
</dbReference>
<dbReference type="PANTHER" id="PTHR43523:SF6">
    <property type="entry name" value="GLYCOGEN BIOSYNTHESIS PROTEIN GLGD"/>
    <property type="match status" value="1"/>
</dbReference>
<keyword evidence="5" id="KW-0808">Transferase</keyword>
<dbReference type="PANTHER" id="PTHR43523">
    <property type="entry name" value="GLUCOSE-1-PHOSPHATE ADENYLYLTRANSFERASE-RELATED"/>
    <property type="match status" value="1"/>
</dbReference>
<feature type="domain" description="Glucose-1-phosphate adenylyltransferase/Bifunctional protein GlmU-like C-terminal hexapeptide" evidence="4">
    <location>
        <begin position="250"/>
        <end position="318"/>
    </location>
</feature>
<evidence type="ECO:0000256" key="2">
    <source>
        <dbReference type="ARBA" id="ARBA00023056"/>
    </source>
</evidence>
<evidence type="ECO:0000259" key="4">
    <source>
        <dbReference type="Pfam" id="PF24894"/>
    </source>
</evidence>
<protein>
    <submittedName>
        <fullName evidence="5">Glucose-1-phosphate adenylyltransferase</fullName>
    </submittedName>
</protein>
<dbReference type="GO" id="GO:0008878">
    <property type="term" value="F:glucose-1-phosphate adenylyltransferase activity"/>
    <property type="evidence" value="ECO:0007669"/>
    <property type="project" value="InterPro"/>
</dbReference>
<dbReference type="InterPro" id="IPR011004">
    <property type="entry name" value="Trimer_LpxA-like_sf"/>
</dbReference>
<comment type="caution">
    <text evidence="5">The sequence shown here is derived from an EMBL/GenBank/DDBJ whole genome shotgun (WGS) entry which is preliminary data.</text>
</comment>
<evidence type="ECO:0000256" key="1">
    <source>
        <dbReference type="ARBA" id="ARBA00010443"/>
    </source>
</evidence>
<reference evidence="5 6" key="1">
    <citation type="submission" date="2017-01" db="EMBL/GenBank/DDBJ databases">
        <title>Bacillus phylogenomics.</title>
        <authorList>
            <person name="Dunlap C."/>
        </authorList>
    </citation>
    <scope>NUCLEOTIDE SEQUENCE [LARGE SCALE GENOMIC DNA]</scope>
    <source>
        <strain evidence="5 6">NRRL B-41282</strain>
    </source>
</reference>
<dbReference type="AlphaFoldDB" id="A0A1R1QA84"/>
<dbReference type="InterPro" id="IPR056818">
    <property type="entry name" value="GlmU/GlgC-like_hexapep"/>
</dbReference>
<dbReference type="InterPro" id="IPR005835">
    <property type="entry name" value="NTP_transferase_dom"/>
</dbReference>
<gene>
    <name evidence="5" type="ORF">BW143_19895</name>
</gene>
<keyword evidence="2" id="KW-0320">Glycogen biosynthesis</keyword>